<feature type="compositionally biased region" description="Basic and acidic residues" evidence="16">
    <location>
        <begin position="121"/>
        <end position="182"/>
    </location>
</feature>
<dbReference type="Pfam" id="PF00175">
    <property type="entry name" value="NAD_binding_1"/>
    <property type="match status" value="1"/>
</dbReference>
<dbReference type="PROSITE" id="PS50255">
    <property type="entry name" value="CYTOCHROME_B5_2"/>
    <property type="match status" value="1"/>
</dbReference>
<evidence type="ECO:0000256" key="1">
    <source>
        <dbReference type="ARBA" id="ARBA00001924"/>
    </source>
</evidence>
<evidence type="ECO:0000256" key="4">
    <source>
        <dbReference type="ARBA" id="ARBA00003838"/>
    </source>
</evidence>
<dbReference type="GO" id="GO:0006790">
    <property type="term" value="P:sulfur compound metabolic process"/>
    <property type="evidence" value="ECO:0007669"/>
    <property type="project" value="TreeGrafter"/>
</dbReference>
<dbReference type="VEuPathDB" id="FungiDB:FOC4_g10003483"/>
<dbReference type="VEuPathDB" id="FungiDB:FOMG_03486"/>
<keyword evidence="12" id="KW-0274">FAD</keyword>
<feature type="domain" description="Cytochrome b5 heme-binding" evidence="17">
    <location>
        <begin position="658"/>
        <end position="736"/>
    </location>
</feature>
<proteinExistence type="inferred from homology"/>
<evidence type="ECO:0000256" key="7">
    <source>
        <dbReference type="ARBA" id="ARBA00012673"/>
    </source>
</evidence>
<dbReference type="GO" id="GO:0030151">
    <property type="term" value="F:molybdenum ion binding"/>
    <property type="evidence" value="ECO:0007669"/>
    <property type="project" value="InterPro"/>
</dbReference>
<dbReference type="AlphaFoldDB" id="A0A2H3U3K3"/>
<dbReference type="GO" id="GO:0020037">
    <property type="term" value="F:heme binding"/>
    <property type="evidence" value="ECO:0007669"/>
    <property type="project" value="TreeGrafter"/>
</dbReference>
<keyword evidence="9" id="KW-0500">Molybdenum</keyword>
<dbReference type="SUPFAM" id="SSF81296">
    <property type="entry name" value="E set domains"/>
    <property type="match status" value="1"/>
</dbReference>
<gene>
    <name evidence="19" type="ORF">FRV6_16669</name>
</gene>
<dbReference type="Pfam" id="PF03404">
    <property type="entry name" value="Mo-co_dimer"/>
    <property type="match status" value="1"/>
</dbReference>
<name>A0A2H3U3K3_FUSOX</name>
<evidence type="ECO:0000256" key="13">
    <source>
        <dbReference type="ARBA" id="ARBA00023002"/>
    </source>
</evidence>
<dbReference type="Pfam" id="PF00970">
    <property type="entry name" value="FAD_binding_6"/>
    <property type="match status" value="1"/>
</dbReference>
<dbReference type="EC" id="1.7.1.3" evidence="7"/>
<keyword evidence="11" id="KW-0479">Metal-binding</keyword>
<evidence type="ECO:0000256" key="6">
    <source>
        <dbReference type="ARBA" id="ARBA00011738"/>
    </source>
</evidence>
<reference evidence="20" key="1">
    <citation type="submission" date="2016-09" db="EMBL/GenBank/DDBJ databases">
        <authorList>
            <person name="Guldener U."/>
        </authorList>
    </citation>
    <scope>NUCLEOTIDE SEQUENCE [LARGE SCALE GENOMIC DNA]</scope>
    <source>
        <strain evidence="20">V64-1</strain>
    </source>
</reference>
<dbReference type="Proteomes" id="UP000219369">
    <property type="component" value="Unassembled WGS sequence"/>
</dbReference>
<dbReference type="InterPro" id="IPR036374">
    <property type="entry name" value="OxRdtase_Mopterin-bd_sf"/>
</dbReference>
<evidence type="ECO:0000256" key="16">
    <source>
        <dbReference type="SAM" id="MobiDB-lite"/>
    </source>
</evidence>
<evidence type="ECO:0000256" key="5">
    <source>
        <dbReference type="ARBA" id="ARBA00006253"/>
    </source>
</evidence>
<dbReference type="Gene3D" id="2.40.30.10">
    <property type="entry name" value="Translation factors"/>
    <property type="match status" value="1"/>
</dbReference>
<dbReference type="Pfam" id="PF00174">
    <property type="entry name" value="Oxidored_molyb"/>
    <property type="match status" value="1"/>
</dbReference>
<dbReference type="CDD" id="cd06183">
    <property type="entry name" value="cyt_b5_reduct_like"/>
    <property type="match status" value="1"/>
</dbReference>
<dbReference type="InterPro" id="IPR000572">
    <property type="entry name" value="OxRdtase_Mopterin-bd_dom"/>
</dbReference>
<dbReference type="GO" id="GO:0050464">
    <property type="term" value="F:nitrate reductase (NADPH) activity"/>
    <property type="evidence" value="ECO:0007669"/>
    <property type="project" value="UniProtKB-EC"/>
</dbReference>
<dbReference type="EMBL" id="FMJY01000011">
    <property type="protein sequence ID" value="SCO92541.1"/>
    <property type="molecule type" value="Genomic_DNA"/>
</dbReference>
<dbReference type="PANTHER" id="PTHR19372:SF7">
    <property type="entry name" value="SULFITE OXIDASE, MITOCHONDRIAL"/>
    <property type="match status" value="1"/>
</dbReference>
<dbReference type="InterPro" id="IPR001199">
    <property type="entry name" value="Cyt_B5-like_heme/steroid-bd"/>
</dbReference>
<dbReference type="SUPFAM" id="SSF63380">
    <property type="entry name" value="Riboflavin synthase domain-like"/>
    <property type="match status" value="1"/>
</dbReference>
<evidence type="ECO:0000256" key="14">
    <source>
        <dbReference type="ARBA" id="ARBA00023063"/>
    </source>
</evidence>
<dbReference type="GO" id="GO:0008482">
    <property type="term" value="F:sulfite oxidase activity"/>
    <property type="evidence" value="ECO:0007669"/>
    <property type="project" value="TreeGrafter"/>
</dbReference>
<dbReference type="InterPro" id="IPR005066">
    <property type="entry name" value="MoCF_OxRdtse_dimer"/>
</dbReference>
<dbReference type="PANTHER" id="PTHR19372">
    <property type="entry name" value="SULFITE REDUCTASE"/>
    <property type="match status" value="1"/>
</dbReference>
<dbReference type="InterPro" id="IPR039261">
    <property type="entry name" value="FNR_nucleotide-bd"/>
</dbReference>
<comment type="catalytic activity">
    <reaction evidence="15">
        <text>nitrite + NADP(+) + H2O = nitrate + NADPH + H(+)</text>
        <dbReference type="Rhea" id="RHEA:19061"/>
        <dbReference type="ChEBI" id="CHEBI:15377"/>
        <dbReference type="ChEBI" id="CHEBI:15378"/>
        <dbReference type="ChEBI" id="CHEBI:16301"/>
        <dbReference type="ChEBI" id="CHEBI:17632"/>
        <dbReference type="ChEBI" id="CHEBI:57783"/>
        <dbReference type="ChEBI" id="CHEBI:58349"/>
        <dbReference type="EC" id="1.7.1.3"/>
    </reaction>
</comment>
<comment type="function">
    <text evidence="4">Nitrate reductase is a key enzyme involved in the first step of nitrate assimilation in plants, fungi and bacteria.</text>
</comment>
<dbReference type="InterPro" id="IPR001433">
    <property type="entry name" value="OxRdtase_FAD/NAD-bd"/>
</dbReference>
<dbReference type="InterPro" id="IPR036400">
    <property type="entry name" value="Cyt_B5-like_heme/steroid_sf"/>
</dbReference>
<keyword evidence="10" id="KW-0285">Flavoprotein</keyword>
<dbReference type="InterPro" id="IPR017927">
    <property type="entry name" value="FAD-bd_FR_type"/>
</dbReference>
<comment type="similarity">
    <text evidence="5">Belongs to the nitrate reductase family.</text>
</comment>
<evidence type="ECO:0000256" key="15">
    <source>
        <dbReference type="ARBA" id="ARBA00049155"/>
    </source>
</evidence>
<sequence length="1025" mass="117125">MSANKHPGASGLEILNEPDWTKTHSHRVGTRGRDARFIGLTHGGDEKVQELEEIAEETLNELREKVKKGELVTVRDIMQKQMDFHLENPHVHPKFWRYVLHTTESFIKYEQPWPINQKRKEKAEKETKEKEQEERELKETEKKNKQKQGDSDQVKQDDKKGREDEHGDEGQKYDANPKHSTEEESLLQCLHYEQKYRSSMRKNDGQGRSPLCNDDLPQQIDEADQFSPDSWIPRSDKLIRLTGKHPLNAEVDLTTLFDAGLITPSSIHYVRNHGAVPHLLWENHKVEITAGRTLTLGMDELKNRFASINIPVFIGCDGNRRKELNMIRKTTSFNYTAAAGGCAYWKGVLLRDVLLEADVQGHMKKAPHKRYWVNYEGADDLSEGKYATCVPLEYAMEPTNDVMLAYEMNDNPIPPDHGYPLRLMLPGWVGARSIKWLTKVWVTEYENDSHYHIYDNRQLPSFVTDPGSEIAQIMYHHPSTLCNTQMLNSVIVRPRQGERINLVDVKKGKVYRVEGFAYSGNGTEISRVEISLDGGNNWLYCVRKFPEAAIRHGKKFWTWLHWHIDLDISKLIRAQSILVRAIDEHRNTQPPKPIWNIAGMMNNCWYEVQPEIFESPDDEEAYLLFRHPVDAGNGMNGWMKPSTEEKIEEVKRKASAPEQQFTRQEIEKHHTEDDCWIVVEGNVYDATSVLSWHPGGKGPIMAHAGALHMDTTDEFMSIHDNYAQSKLKENIIGKVTGKAMSHMKRVAQQKEEENSEAGGESPDVAMNEHKWTQAKLVKKKRLSDDTQQYTFGLPPPAKKLGLETGQHVQVGFHFKDQLVVRPYTPVRPIFDEEDDGTFDLIVKTYFPDQDQPGGTMSNILDCLREGEEIEIKGPSGGIRYLGHGHFAVDDKEYAFDNVSLILGGSGVTPGYQIIARILEDKEDNTKLKVIDANKSENDILMEGKLAEFSKRHKGQFEIVHVLSHPSDDWKGLSGHVNEDIIKQHAFEPSGKNVVLLCGPPTMIQKAALPTLKDWGYDEDRNLFGF</sequence>
<evidence type="ECO:0000259" key="18">
    <source>
        <dbReference type="PROSITE" id="PS51384"/>
    </source>
</evidence>
<comment type="cofactor">
    <cofactor evidence="3">
        <name>FAD</name>
        <dbReference type="ChEBI" id="CHEBI:57692"/>
    </cofactor>
</comment>
<evidence type="ECO:0000313" key="19">
    <source>
        <dbReference type="EMBL" id="SCO92541.1"/>
    </source>
</evidence>
<dbReference type="InterPro" id="IPR008333">
    <property type="entry name" value="Cbr1-like_FAD-bd_dom"/>
</dbReference>
<dbReference type="VEuPathDB" id="FungiDB:FOC1_g10005975"/>
<dbReference type="Gene3D" id="2.60.40.650">
    <property type="match status" value="1"/>
</dbReference>
<dbReference type="OrthoDB" id="432685at2759"/>
<dbReference type="InterPro" id="IPR017938">
    <property type="entry name" value="Riboflavin_synthase-like_b-brl"/>
</dbReference>
<dbReference type="GO" id="GO:0042128">
    <property type="term" value="P:nitrate assimilation"/>
    <property type="evidence" value="ECO:0007669"/>
    <property type="project" value="UniProtKB-KW"/>
</dbReference>
<evidence type="ECO:0000256" key="11">
    <source>
        <dbReference type="ARBA" id="ARBA00022723"/>
    </source>
</evidence>
<dbReference type="Gene3D" id="3.10.120.10">
    <property type="entry name" value="Cytochrome b5-like heme/steroid binding domain"/>
    <property type="match status" value="1"/>
</dbReference>
<comment type="cofactor">
    <cofactor evidence="2">
        <name>heme</name>
        <dbReference type="ChEBI" id="CHEBI:30413"/>
    </cofactor>
</comment>
<dbReference type="VEuPathDB" id="FungiDB:FOIG_14490"/>
<evidence type="ECO:0000259" key="17">
    <source>
        <dbReference type="PROSITE" id="PS50255"/>
    </source>
</evidence>
<dbReference type="Gene3D" id="3.40.50.80">
    <property type="entry name" value="Nucleotide-binding domain of ferredoxin-NADP reductase (FNR) module"/>
    <property type="match status" value="1"/>
</dbReference>
<evidence type="ECO:0000256" key="12">
    <source>
        <dbReference type="ARBA" id="ARBA00022827"/>
    </source>
</evidence>
<dbReference type="SMART" id="SM01117">
    <property type="entry name" value="Cyt-b5"/>
    <property type="match status" value="1"/>
</dbReference>
<evidence type="ECO:0000256" key="8">
    <source>
        <dbReference type="ARBA" id="ARBA00015499"/>
    </source>
</evidence>
<dbReference type="PRINTS" id="PR00407">
    <property type="entry name" value="EUMOPTERIN"/>
</dbReference>
<dbReference type="SUPFAM" id="SSF55856">
    <property type="entry name" value="Cytochrome b5-like heme/steroid binding domain"/>
    <property type="match status" value="1"/>
</dbReference>
<feature type="region of interest" description="Disordered" evidence="16">
    <location>
        <begin position="118"/>
        <end position="184"/>
    </location>
</feature>
<feature type="domain" description="FAD-binding FR-type" evidence="18">
    <location>
        <begin position="769"/>
        <end position="881"/>
    </location>
</feature>
<protein>
    <recommendedName>
        <fullName evidence="8">Nitrate reductase [NADPH]</fullName>
        <ecNumber evidence="7">1.7.1.3</ecNumber>
    </recommendedName>
</protein>
<accession>A0A2H3U3K3</accession>
<dbReference type="GO" id="GO:0043546">
    <property type="term" value="F:molybdopterin cofactor binding"/>
    <property type="evidence" value="ECO:0007669"/>
    <property type="project" value="TreeGrafter"/>
</dbReference>
<evidence type="ECO:0000256" key="3">
    <source>
        <dbReference type="ARBA" id="ARBA00001974"/>
    </source>
</evidence>
<dbReference type="VEuPathDB" id="FungiDB:HZS61_014296"/>
<evidence type="ECO:0000256" key="10">
    <source>
        <dbReference type="ARBA" id="ARBA00022630"/>
    </source>
</evidence>
<comment type="cofactor">
    <cofactor evidence="1">
        <name>Mo-molybdopterin</name>
        <dbReference type="ChEBI" id="CHEBI:71302"/>
    </cofactor>
</comment>
<dbReference type="InterPro" id="IPR014756">
    <property type="entry name" value="Ig_E-set"/>
</dbReference>
<evidence type="ECO:0000313" key="20">
    <source>
        <dbReference type="Proteomes" id="UP000219369"/>
    </source>
</evidence>
<feature type="region of interest" description="Disordered" evidence="16">
    <location>
        <begin position="1"/>
        <end position="28"/>
    </location>
</feature>
<dbReference type="SUPFAM" id="SSF52343">
    <property type="entry name" value="Ferredoxin reductase-like, C-terminal NADP-linked domain"/>
    <property type="match status" value="1"/>
</dbReference>
<comment type="subunit">
    <text evidence="6">Homodimer.</text>
</comment>
<keyword evidence="13" id="KW-0560">Oxidoreductase</keyword>
<evidence type="ECO:0000256" key="9">
    <source>
        <dbReference type="ARBA" id="ARBA00022505"/>
    </source>
</evidence>
<dbReference type="PRINTS" id="PR00406">
    <property type="entry name" value="CYTB5RDTASE"/>
</dbReference>
<dbReference type="VEuPathDB" id="FungiDB:FOZG_03409"/>
<dbReference type="Gene3D" id="3.90.420.10">
    <property type="entry name" value="Oxidoreductase, molybdopterin-binding domain"/>
    <property type="match status" value="1"/>
</dbReference>
<dbReference type="InterPro" id="IPR008335">
    <property type="entry name" value="Mopterin_OxRdtase_euk"/>
</dbReference>
<dbReference type="SUPFAM" id="SSF56524">
    <property type="entry name" value="Oxidoreductase molybdopterin-binding domain"/>
    <property type="match status" value="1"/>
</dbReference>
<dbReference type="PROSITE" id="PS51384">
    <property type="entry name" value="FAD_FR"/>
    <property type="match status" value="1"/>
</dbReference>
<dbReference type="Pfam" id="PF00173">
    <property type="entry name" value="Cyt-b5"/>
    <property type="match status" value="1"/>
</dbReference>
<evidence type="ECO:0000256" key="2">
    <source>
        <dbReference type="ARBA" id="ARBA00001971"/>
    </source>
</evidence>
<dbReference type="VEuPathDB" id="FungiDB:FOXG_03770"/>
<keyword evidence="14" id="KW-0534">Nitrate assimilation</keyword>
<organism evidence="19 20">
    <name type="scientific">Fusarium oxysporum</name>
    <name type="common">Fusarium vascular wilt</name>
    <dbReference type="NCBI Taxonomy" id="5507"/>
    <lineage>
        <taxon>Eukaryota</taxon>
        <taxon>Fungi</taxon>
        <taxon>Dikarya</taxon>
        <taxon>Ascomycota</taxon>
        <taxon>Pezizomycotina</taxon>
        <taxon>Sordariomycetes</taxon>
        <taxon>Hypocreomycetidae</taxon>
        <taxon>Hypocreales</taxon>
        <taxon>Nectriaceae</taxon>
        <taxon>Fusarium</taxon>
        <taxon>Fusarium oxysporum species complex</taxon>
    </lineage>
</organism>